<reference evidence="6 7" key="1">
    <citation type="submission" date="2015-09" db="EMBL/GenBank/DDBJ databases">
        <title>Complete genome sequence of Defluviimonas alba cai42t isolated from an oilfield in Xinjiang.</title>
        <authorList>
            <person name="Geng S."/>
            <person name="Pan X."/>
            <person name="Wu X."/>
        </authorList>
    </citation>
    <scope>NUCLEOTIDE SEQUENCE [LARGE SCALE GENOMIC DNA]</scope>
    <source>
        <strain evidence="7">cai42</strain>
    </source>
</reference>
<dbReference type="Gene3D" id="3.40.50.2300">
    <property type="match status" value="2"/>
</dbReference>
<dbReference type="Proteomes" id="UP000076128">
    <property type="component" value="Chromosome"/>
</dbReference>
<comment type="similarity">
    <text evidence="2">Belongs to the bacterial solute-binding protein 2 family.</text>
</comment>
<dbReference type="RefSeq" id="WP_066817980.1">
    <property type="nucleotide sequence ID" value="NZ_CP012661.1"/>
</dbReference>
<dbReference type="STRING" id="1335048.AKL17_4786"/>
<dbReference type="InterPro" id="IPR025997">
    <property type="entry name" value="SBP_2_dom"/>
</dbReference>
<feature type="chain" id="PRO_5007811528" evidence="4">
    <location>
        <begin position="38"/>
        <end position="336"/>
    </location>
</feature>
<dbReference type="CDD" id="cd01536">
    <property type="entry name" value="PBP1_ABC_sugar_binding-like"/>
    <property type="match status" value="1"/>
</dbReference>
<dbReference type="InterPro" id="IPR028082">
    <property type="entry name" value="Peripla_BP_I"/>
</dbReference>
<dbReference type="EMBL" id="CP012661">
    <property type="protein sequence ID" value="AMY71996.1"/>
    <property type="molecule type" value="Genomic_DNA"/>
</dbReference>
<dbReference type="PATRIC" id="fig|1335048.3.peg.4967"/>
<evidence type="ECO:0000256" key="1">
    <source>
        <dbReference type="ARBA" id="ARBA00004196"/>
    </source>
</evidence>
<keyword evidence="7" id="KW-1185">Reference proteome</keyword>
<evidence type="ECO:0000313" key="7">
    <source>
        <dbReference type="Proteomes" id="UP000076128"/>
    </source>
</evidence>
<proteinExistence type="inferred from homology"/>
<sequence>MTKQIFGAAFGRRAFMSGAAALAASAALWPKAMRAQAADRNFAAALGWTTYDSGRHLQDGFTAAVAELGGNLTTTDAGFDARVQSDQIDSLVASRPDALFITPADAVAIAPAVQRAIAAGIPVFCADSAVPGATVTTTSMSNNFGMGVHSCEFICKAIGGTGKIARVMLPQNESWDQRTLGMEWVLRSYPGVEIVTEWAFALAGNVTPRQAVDNILTSNPDIDAVWCAWDGAAVEGTLAARAAGRDDLILTGIDGGSQAFNYIASDTPLKLSMAQSFYEMAYSNVFYAHEALAGRKAPRLLITPTYAVVKDMLQAGIPDDYDVPGRGAELGWTRAV</sequence>
<dbReference type="PROSITE" id="PS51318">
    <property type="entry name" value="TAT"/>
    <property type="match status" value="1"/>
</dbReference>
<dbReference type="PANTHER" id="PTHR46847">
    <property type="entry name" value="D-ALLOSE-BINDING PERIPLASMIC PROTEIN-RELATED"/>
    <property type="match status" value="1"/>
</dbReference>
<protein>
    <submittedName>
        <fullName evidence="6">Carbohydrate binding protein</fullName>
    </submittedName>
</protein>
<dbReference type="OrthoDB" id="9804917at2"/>
<accession>A0A159Z8V2</accession>
<gene>
    <name evidence="6" type="ORF">AKL17_4786</name>
</gene>
<dbReference type="GO" id="GO:0030246">
    <property type="term" value="F:carbohydrate binding"/>
    <property type="evidence" value="ECO:0007669"/>
    <property type="project" value="UniProtKB-ARBA"/>
</dbReference>
<dbReference type="GO" id="GO:0030313">
    <property type="term" value="C:cell envelope"/>
    <property type="evidence" value="ECO:0007669"/>
    <property type="project" value="UniProtKB-SubCell"/>
</dbReference>
<dbReference type="PANTHER" id="PTHR46847:SF1">
    <property type="entry name" value="D-ALLOSE-BINDING PERIPLASMIC PROTEIN-RELATED"/>
    <property type="match status" value="1"/>
</dbReference>
<dbReference type="InterPro" id="IPR006311">
    <property type="entry name" value="TAT_signal"/>
</dbReference>
<dbReference type="Pfam" id="PF13407">
    <property type="entry name" value="Peripla_BP_4"/>
    <property type="match status" value="1"/>
</dbReference>
<keyword evidence="3 4" id="KW-0732">Signal</keyword>
<evidence type="ECO:0000256" key="3">
    <source>
        <dbReference type="ARBA" id="ARBA00022729"/>
    </source>
</evidence>
<feature type="domain" description="Periplasmic binding protein" evidence="5">
    <location>
        <begin position="57"/>
        <end position="296"/>
    </location>
</feature>
<dbReference type="KEGG" id="daa:AKL17_4786"/>
<organism evidence="6 7">
    <name type="scientific">Frigidibacter mobilis</name>
    <dbReference type="NCBI Taxonomy" id="1335048"/>
    <lineage>
        <taxon>Bacteria</taxon>
        <taxon>Pseudomonadati</taxon>
        <taxon>Pseudomonadota</taxon>
        <taxon>Alphaproteobacteria</taxon>
        <taxon>Rhodobacterales</taxon>
        <taxon>Paracoccaceae</taxon>
        <taxon>Frigidibacter</taxon>
    </lineage>
</organism>
<evidence type="ECO:0000259" key="5">
    <source>
        <dbReference type="Pfam" id="PF13407"/>
    </source>
</evidence>
<evidence type="ECO:0000256" key="4">
    <source>
        <dbReference type="SAM" id="SignalP"/>
    </source>
</evidence>
<evidence type="ECO:0000313" key="6">
    <source>
        <dbReference type="EMBL" id="AMY71996.1"/>
    </source>
</evidence>
<feature type="signal peptide" evidence="4">
    <location>
        <begin position="1"/>
        <end position="37"/>
    </location>
</feature>
<name>A0A159Z8V2_9RHOB</name>
<evidence type="ECO:0000256" key="2">
    <source>
        <dbReference type="ARBA" id="ARBA00007639"/>
    </source>
</evidence>
<dbReference type="SUPFAM" id="SSF53822">
    <property type="entry name" value="Periplasmic binding protein-like I"/>
    <property type="match status" value="1"/>
</dbReference>
<dbReference type="AlphaFoldDB" id="A0A159Z8V2"/>
<comment type="subcellular location">
    <subcellularLocation>
        <location evidence="1">Cell envelope</location>
    </subcellularLocation>
</comment>